<gene>
    <name evidence="3" type="primary">LOC123046858</name>
</gene>
<sequence length="366" mass="40873">MEAEAEEAKAPPRMNRRQWRAARGNREDKWTRKRRLLLEATEEKRRAQVAAEAAADAAADAAEREDEEAAVAMRYRDSWIWTFSSLCGSYEEATSIKPMRYTDEPPPPFAGVGYANAVVVFSVKVTQLDDSLDWPLDVYGIVAARDSIDRNRNLLFNRTRDNCQRLTAGDASLLLTGPSRAVVIVDPVNYEVELKVKGDMPSEDKLLSLLVIEDKYYLPGDRRQGVHCHTYSSKLSTVEVTVGHLAKTVEATIAVQVVEGSWPTGHHGRFAARMASLDDLEMVLLDSQDGMVPVTKDGAIEFSRSVVSVEADGELTLGVDVWQGDDKAAKYQVRFVPRKAGRSEDICDVVFCKMRFTVAWSLLVNW</sequence>
<protein>
    <recommendedName>
        <fullName evidence="2">DUF6598 domain-containing protein</fullName>
    </recommendedName>
</protein>
<proteinExistence type="predicted"/>
<dbReference type="Gramene" id="TraesNOR2B03G01049510.1">
    <property type="protein sequence ID" value="TraesNOR2B03G01049510.1"/>
    <property type="gene ID" value="TraesNOR2B03G01049510"/>
</dbReference>
<dbReference type="Pfam" id="PF20241">
    <property type="entry name" value="DUF6598"/>
    <property type="match status" value="1"/>
</dbReference>
<dbReference type="Proteomes" id="UP000019116">
    <property type="component" value="Chromosome 2B"/>
</dbReference>
<dbReference type="Gramene" id="TraesSYM2B03G01049080.1">
    <property type="protein sequence ID" value="TraesSYM2B03G01049080.1"/>
    <property type="gene ID" value="TraesSYM2B03G01049080"/>
</dbReference>
<dbReference type="Gramene" id="TraesLDM2B03G01035480.1">
    <property type="protein sequence ID" value="TraesLDM2B03G01035480.1"/>
    <property type="gene ID" value="TraesLDM2B03G01035480"/>
</dbReference>
<dbReference type="SMR" id="A0A3B6CDK5"/>
<reference evidence="3" key="1">
    <citation type="submission" date="2018-08" db="EMBL/GenBank/DDBJ databases">
        <authorList>
            <person name="Rossello M."/>
        </authorList>
    </citation>
    <scope>NUCLEOTIDE SEQUENCE [LARGE SCALE GENOMIC DNA]</scope>
    <source>
        <strain evidence="3">cv. Chinese Spring</strain>
    </source>
</reference>
<evidence type="ECO:0000313" key="3">
    <source>
        <dbReference type="EnsemblPlants" id="TraesCS2B02G504300.1"/>
    </source>
</evidence>
<feature type="region of interest" description="Disordered" evidence="1">
    <location>
        <begin position="1"/>
        <end position="28"/>
    </location>
</feature>
<dbReference type="Gramene" id="TraesCS2B03G1267800.1">
    <property type="protein sequence ID" value="TraesCS2B03G1267800.1.CDS"/>
    <property type="gene ID" value="TraesCS2B03G1267800"/>
</dbReference>
<accession>A0A3B6CDK5</accession>
<dbReference type="PANTHER" id="PTHR33065:SF217">
    <property type="entry name" value="DUF6598 DOMAIN-CONTAINING PROTEIN"/>
    <property type="match status" value="1"/>
</dbReference>
<dbReference type="OMA" id="RYRDSWI"/>
<keyword evidence="4" id="KW-1185">Reference proteome</keyword>
<dbReference type="InterPro" id="IPR046533">
    <property type="entry name" value="DUF6598"/>
</dbReference>
<dbReference type="Gramene" id="TraesWEE_scaffold_087635_01G000100.1">
    <property type="protein sequence ID" value="TraesWEE_scaffold_087635_01G000100.1"/>
    <property type="gene ID" value="TraesWEE_scaffold_087635_01G000100"/>
</dbReference>
<dbReference type="Gramene" id="TraesJAG2B03G01034040.1">
    <property type="protein sequence ID" value="TraesJAG2B03G01034040.1"/>
    <property type="gene ID" value="TraesJAG2B03G01034040"/>
</dbReference>
<dbReference type="Gramene" id="TraesCLE_scaffold_013455_01G000100.1">
    <property type="protein sequence ID" value="TraesCLE_scaffold_013455_01G000100.1"/>
    <property type="gene ID" value="TraesCLE_scaffold_013455_01G000100"/>
</dbReference>
<dbReference type="GeneID" id="123046858"/>
<dbReference type="EnsemblPlants" id="TraesCS2B02G504300.1">
    <property type="protein sequence ID" value="TraesCS2B02G504300.1"/>
    <property type="gene ID" value="TraesCS2B02G504300"/>
</dbReference>
<reference evidence="3" key="2">
    <citation type="submission" date="2018-10" db="UniProtKB">
        <authorList>
            <consortium name="EnsemblPlants"/>
        </authorList>
    </citation>
    <scope>IDENTIFICATION</scope>
</reference>
<dbReference type="RefSeq" id="XP_044326227.1">
    <property type="nucleotide sequence ID" value="XM_044470292.1"/>
</dbReference>
<feature type="domain" description="DUF6598" evidence="2">
    <location>
        <begin position="118"/>
        <end position="358"/>
    </location>
</feature>
<dbReference type="Gramene" id="TraesCS2B02G504300.1">
    <property type="protein sequence ID" value="TraesCS2B02G504300.1"/>
    <property type="gene ID" value="TraesCS2B02G504300"/>
</dbReference>
<evidence type="ECO:0000259" key="2">
    <source>
        <dbReference type="Pfam" id="PF20241"/>
    </source>
</evidence>
<evidence type="ECO:0000256" key="1">
    <source>
        <dbReference type="SAM" id="MobiDB-lite"/>
    </source>
</evidence>
<dbReference type="STRING" id="4565.A0A3B6CDK5"/>
<dbReference type="AlphaFoldDB" id="A0A3B6CDK5"/>
<dbReference type="PANTHER" id="PTHR33065">
    <property type="entry name" value="OS07G0486400 PROTEIN"/>
    <property type="match status" value="1"/>
</dbReference>
<dbReference type="OrthoDB" id="667227at2759"/>
<evidence type="ECO:0000313" key="4">
    <source>
        <dbReference type="Proteomes" id="UP000019116"/>
    </source>
</evidence>
<name>A0A3B6CDK5_WHEAT</name>
<dbReference type="Gramene" id="TraesSTA2B03G01029470.1">
    <property type="protein sequence ID" value="TraesSTA2B03G01029470.1"/>
    <property type="gene ID" value="TraesSTA2B03G01029470"/>
</dbReference>
<organism evidence="3">
    <name type="scientific">Triticum aestivum</name>
    <name type="common">Wheat</name>
    <dbReference type="NCBI Taxonomy" id="4565"/>
    <lineage>
        <taxon>Eukaryota</taxon>
        <taxon>Viridiplantae</taxon>
        <taxon>Streptophyta</taxon>
        <taxon>Embryophyta</taxon>
        <taxon>Tracheophyta</taxon>
        <taxon>Spermatophyta</taxon>
        <taxon>Magnoliopsida</taxon>
        <taxon>Liliopsida</taxon>
        <taxon>Poales</taxon>
        <taxon>Poaceae</taxon>
        <taxon>BOP clade</taxon>
        <taxon>Pooideae</taxon>
        <taxon>Triticodae</taxon>
        <taxon>Triticeae</taxon>
        <taxon>Triticinae</taxon>
        <taxon>Triticum</taxon>
    </lineage>
</organism>
<feature type="compositionally biased region" description="Basic and acidic residues" evidence="1">
    <location>
        <begin position="1"/>
        <end position="10"/>
    </location>
</feature>